<dbReference type="PANTHER" id="PTHR33021:SF533">
    <property type="entry name" value="PHYTOCYANIN DOMAIN-CONTAINING PROTEIN"/>
    <property type="match status" value="1"/>
</dbReference>
<dbReference type="PROSITE" id="PS51485">
    <property type="entry name" value="PHYTOCYANIN"/>
    <property type="match status" value="1"/>
</dbReference>
<keyword evidence="9" id="KW-0472">Membrane</keyword>
<evidence type="ECO:0000256" key="8">
    <source>
        <dbReference type="ARBA" id="ARBA00023008"/>
    </source>
</evidence>
<dbReference type="SUPFAM" id="SSF49503">
    <property type="entry name" value="Cupredoxins"/>
    <property type="match status" value="2"/>
</dbReference>
<evidence type="ECO:0000256" key="10">
    <source>
        <dbReference type="ARBA" id="ARBA00023157"/>
    </source>
</evidence>
<protein>
    <recommendedName>
        <fullName evidence="13">Phytocyanin domain-containing protein</fullName>
    </recommendedName>
</protein>
<keyword evidence="10" id="KW-1015">Disulfide bond</keyword>
<dbReference type="InterPro" id="IPR008972">
    <property type="entry name" value="Cupredoxin"/>
</dbReference>
<evidence type="ECO:0000256" key="9">
    <source>
        <dbReference type="ARBA" id="ARBA00023136"/>
    </source>
</evidence>
<evidence type="ECO:0000256" key="2">
    <source>
        <dbReference type="ARBA" id="ARBA00022448"/>
    </source>
</evidence>
<feature type="chain" id="PRO_5043505238" description="Phytocyanin domain-containing protein" evidence="12">
    <location>
        <begin position="17"/>
        <end position="205"/>
    </location>
</feature>
<evidence type="ECO:0000313" key="14">
    <source>
        <dbReference type="EMBL" id="CAI0384716.1"/>
    </source>
</evidence>
<keyword evidence="6" id="KW-0249">Electron transport</keyword>
<sequence>MIFALLIAVVPSTTVAKYFIVGDEVGWTTNFDYQSWTVGKDFHVGDKLASNSSLKLDSGNDIVTLLTPGRKWYICGVAKHCKQQTQKLVIQVQPPIVIVPAPAPVLATKITVGGDKGWTKGFDYQGWAQGTKFHAGDKLFFTYPKGVHNVYKVNQKQFQNCDITSATKKYTSGGDTITLKRGTSWFICGVGDHCKNGQKLVVNVK</sequence>
<keyword evidence="3" id="KW-0812">Transmembrane</keyword>
<keyword evidence="2" id="KW-0813">Transport</keyword>
<keyword evidence="5 12" id="KW-0732">Signal</keyword>
<dbReference type="GO" id="GO:0009055">
    <property type="term" value="F:electron transfer activity"/>
    <property type="evidence" value="ECO:0007669"/>
    <property type="project" value="InterPro"/>
</dbReference>
<evidence type="ECO:0000256" key="1">
    <source>
        <dbReference type="ARBA" id="ARBA00004479"/>
    </source>
</evidence>
<gene>
    <name evidence="14" type="ORF">LITE_LOCUS4493</name>
</gene>
<dbReference type="InterPro" id="IPR003245">
    <property type="entry name" value="Phytocyanin_dom"/>
</dbReference>
<evidence type="ECO:0000256" key="12">
    <source>
        <dbReference type="SAM" id="SignalP"/>
    </source>
</evidence>
<evidence type="ECO:0000256" key="3">
    <source>
        <dbReference type="ARBA" id="ARBA00022692"/>
    </source>
</evidence>
<dbReference type="GO" id="GO:0009610">
    <property type="term" value="P:response to symbiotic fungus"/>
    <property type="evidence" value="ECO:0007669"/>
    <property type="project" value="UniProtKB-ARBA"/>
</dbReference>
<evidence type="ECO:0000256" key="4">
    <source>
        <dbReference type="ARBA" id="ARBA00022723"/>
    </source>
</evidence>
<comment type="subcellular location">
    <subcellularLocation>
        <location evidence="1">Membrane</location>
        <topology evidence="1">Single-pass type I membrane protein</topology>
    </subcellularLocation>
</comment>
<evidence type="ECO:0000256" key="11">
    <source>
        <dbReference type="ARBA" id="ARBA00023180"/>
    </source>
</evidence>
<reference evidence="14" key="1">
    <citation type="submission" date="2022-08" db="EMBL/GenBank/DDBJ databases">
        <authorList>
            <person name="Gutierrez-Valencia J."/>
        </authorList>
    </citation>
    <scope>NUCLEOTIDE SEQUENCE</scope>
</reference>
<keyword evidence="11" id="KW-0325">Glycoprotein</keyword>
<proteinExistence type="predicted"/>
<keyword evidence="4" id="KW-0479">Metal-binding</keyword>
<feature type="domain" description="Phytocyanin" evidence="13">
    <location>
        <begin position="108"/>
        <end position="205"/>
    </location>
</feature>
<comment type="caution">
    <text evidence="14">The sequence shown here is derived from an EMBL/GenBank/DDBJ whole genome shotgun (WGS) entry which is preliminary data.</text>
</comment>
<dbReference type="GO" id="GO:0005886">
    <property type="term" value="C:plasma membrane"/>
    <property type="evidence" value="ECO:0007669"/>
    <property type="project" value="TreeGrafter"/>
</dbReference>
<dbReference type="EMBL" id="CAMGYJ010000002">
    <property type="protein sequence ID" value="CAI0384716.1"/>
    <property type="molecule type" value="Genomic_DNA"/>
</dbReference>
<dbReference type="Pfam" id="PF02298">
    <property type="entry name" value="Cu_bind_like"/>
    <property type="match status" value="2"/>
</dbReference>
<keyword evidence="8" id="KW-0186">Copper</keyword>
<evidence type="ECO:0000256" key="5">
    <source>
        <dbReference type="ARBA" id="ARBA00022729"/>
    </source>
</evidence>
<dbReference type="Gene3D" id="2.60.40.420">
    <property type="entry name" value="Cupredoxins - blue copper proteins"/>
    <property type="match status" value="3"/>
</dbReference>
<evidence type="ECO:0000313" key="15">
    <source>
        <dbReference type="Proteomes" id="UP001154282"/>
    </source>
</evidence>
<evidence type="ECO:0000256" key="7">
    <source>
        <dbReference type="ARBA" id="ARBA00022989"/>
    </source>
</evidence>
<dbReference type="InterPro" id="IPR039391">
    <property type="entry name" value="Phytocyanin-like"/>
</dbReference>
<dbReference type="CDD" id="cd04216">
    <property type="entry name" value="Phytocyanin"/>
    <property type="match status" value="1"/>
</dbReference>
<dbReference type="Proteomes" id="UP001154282">
    <property type="component" value="Unassembled WGS sequence"/>
</dbReference>
<keyword evidence="7" id="KW-1133">Transmembrane helix</keyword>
<accession>A0AAV0HHW9</accession>
<dbReference type="AlphaFoldDB" id="A0AAV0HHW9"/>
<evidence type="ECO:0000256" key="6">
    <source>
        <dbReference type="ARBA" id="ARBA00022982"/>
    </source>
</evidence>
<feature type="signal peptide" evidence="12">
    <location>
        <begin position="1"/>
        <end position="16"/>
    </location>
</feature>
<dbReference type="GO" id="GO:0046872">
    <property type="term" value="F:metal ion binding"/>
    <property type="evidence" value="ECO:0007669"/>
    <property type="project" value="UniProtKB-KW"/>
</dbReference>
<dbReference type="PANTHER" id="PTHR33021">
    <property type="entry name" value="BLUE COPPER PROTEIN"/>
    <property type="match status" value="1"/>
</dbReference>
<dbReference type="FunFam" id="2.60.40.420:FF:000067">
    <property type="entry name" value="Cupredoxin superfamily protein"/>
    <property type="match status" value="1"/>
</dbReference>
<evidence type="ECO:0000259" key="13">
    <source>
        <dbReference type="PROSITE" id="PS51485"/>
    </source>
</evidence>
<keyword evidence="15" id="KW-1185">Reference proteome</keyword>
<name>A0AAV0HHW9_9ROSI</name>
<organism evidence="14 15">
    <name type="scientific">Linum tenue</name>
    <dbReference type="NCBI Taxonomy" id="586396"/>
    <lineage>
        <taxon>Eukaryota</taxon>
        <taxon>Viridiplantae</taxon>
        <taxon>Streptophyta</taxon>
        <taxon>Embryophyta</taxon>
        <taxon>Tracheophyta</taxon>
        <taxon>Spermatophyta</taxon>
        <taxon>Magnoliopsida</taxon>
        <taxon>eudicotyledons</taxon>
        <taxon>Gunneridae</taxon>
        <taxon>Pentapetalae</taxon>
        <taxon>rosids</taxon>
        <taxon>fabids</taxon>
        <taxon>Malpighiales</taxon>
        <taxon>Linaceae</taxon>
        <taxon>Linum</taxon>
    </lineage>
</organism>